<protein>
    <submittedName>
        <fullName evidence="1">Uncharacterized protein</fullName>
    </submittedName>
</protein>
<comment type="caution">
    <text evidence="1">The sequence shown here is derived from an EMBL/GenBank/DDBJ whole genome shotgun (WGS) entry which is preliminary data.</text>
</comment>
<gene>
    <name evidence="1" type="ORF">LY90DRAFT_263921</name>
</gene>
<organism evidence="1 2">
    <name type="scientific">Neocallimastix californiae</name>
    <dbReference type="NCBI Taxonomy" id="1754190"/>
    <lineage>
        <taxon>Eukaryota</taxon>
        <taxon>Fungi</taxon>
        <taxon>Fungi incertae sedis</taxon>
        <taxon>Chytridiomycota</taxon>
        <taxon>Chytridiomycota incertae sedis</taxon>
        <taxon>Neocallimastigomycetes</taxon>
        <taxon>Neocallimastigales</taxon>
        <taxon>Neocallimastigaceae</taxon>
        <taxon>Neocallimastix</taxon>
    </lineage>
</organism>
<evidence type="ECO:0000313" key="2">
    <source>
        <dbReference type="Proteomes" id="UP000193920"/>
    </source>
</evidence>
<dbReference type="STRING" id="1754190.A0A1Y2D962"/>
<dbReference type="OrthoDB" id="286814at2759"/>
<reference evidence="1 2" key="1">
    <citation type="submission" date="2016-08" db="EMBL/GenBank/DDBJ databases">
        <title>A Parts List for Fungal Cellulosomes Revealed by Comparative Genomics.</title>
        <authorList>
            <consortium name="DOE Joint Genome Institute"/>
            <person name="Haitjema C.H."/>
            <person name="Gilmore S.P."/>
            <person name="Henske J.K."/>
            <person name="Solomon K.V."/>
            <person name="De Groot R."/>
            <person name="Kuo A."/>
            <person name="Mondo S.J."/>
            <person name="Salamov A.A."/>
            <person name="Labutti K."/>
            <person name="Zhao Z."/>
            <person name="Chiniquy J."/>
            <person name="Barry K."/>
            <person name="Brewer H.M."/>
            <person name="Purvine S.O."/>
            <person name="Wright A.T."/>
            <person name="Boxma B."/>
            <person name="Van Alen T."/>
            <person name="Hackstein J.H."/>
            <person name="Baker S.E."/>
            <person name="Grigoriev I.V."/>
            <person name="O'Malley M.A."/>
        </authorList>
    </citation>
    <scope>NUCLEOTIDE SEQUENCE [LARGE SCALE GENOMIC DNA]</scope>
    <source>
        <strain evidence="1 2">G1</strain>
    </source>
</reference>
<evidence type="ECO:0000313" key="1">
    <source>
        <dbReference type="EMBL" id="ORY55793.1"/>
    </source>
</evidence>
<name>A0A1Y2D962_9FUNG</name>
<dbReference type="EMBL" id="MCOG01000076">
    <property type="protein sequence ID" value="ORY55793.1"/>
    <property type="molecule type" value="Genomic_DNA"/>
</dbReference>
<keyword evidence="2" id="KW-1185">Reference proteome</keyword>
<dbReference type="AlphaFoldDB" id="A0A1Y2D962"/>
<accession>A0A1Y2D962</accession>
<proteinExistence type="predicted"/>
<sequence length="90" mass="10501">MIVENNTENQINILLNEAFKNEDNVAVTDRQSNYIDGNNKVKTLRATQEIIKLFTENKSQNESNIIEELNVQRLIIYIIINRKLILQDVL</sequence>
<dbReference type="Proteomes" id="UP000193920">
    <property type="component" value="Unassembled WGS sequence"/>
</dbReference>